<dbReference type="AlphaFoldDB" id="A0A918PK37"/>
<comment type="caution">
    <text evidence="1">The sequence shown here is derived from an EMBL/GenBank/DDBJ whole genome shotgun (WGS) entry which is preliminary data.</text>
</comment>
<sequence>MEVDGAVAERARSALERFGAGVRVIHGDGHDDDEARVWQSGPRRLWSEAEAAHRWWENEGRPGHDRFGLTVTAEGQAAWLDTPNRSWPV</sequence>
<evidence type="ECO:0000313" key="1">
    <source>
        <dbReference type="EMBL" id="GGZ13815.1"/>
    </source>
</evidence>
<gene>
    <name evidence="1" type="ORF">GCM10010387_02330</name>
</gene>
<keyword evidence="2" id="KW-1185">Reference proteome</keyword>
<organism evidence="1 2">
    <name type="scientific">Streptomyces inusitatus</name>
    <dbReference type="NCBI Taxonomy" id="68221"/>
    <lineage>
        <taxon>Bacteria</taxon>
        <taxon>Bacillati</taxon>
        <taxon>Actinomycetota</taxon>
        <taxon>Actinomycetes</taxon>
        <taxon>Kitasatosporales</taxon>
        <taxon>Streptomycetaceae</taxon>
        <taxon>Streptomyces</taxon>
    </lineage>
</organism>
<dbReference type="Proteomes" id="UP000630936">
    <property type="component" value="Unassembled WGS sequence"/>
</dbReference>
<name>A0A918PK37_9ACTN</name>
<dbReference type="EMBL" id="BMWG01000001">
    <property type="protein sequence ID" value="GGZ13815.1"/>
    <property type="molecule type" value="Genomic_DNA"/>
</dbReference>
<reference evidence="1" key="1">
    <citation type="journal article" date="2014" name="Int. J. Syst. Evol. Microbiol.">
        <title>Complete genome sequence of Corynebacterium casei LMG S-19264T (=DSM 44701T), isolated from a smear-ripened cheese.</title>
        <authorList>
            <consortium name="US DOE Joint Genome Institute (JGI-PGF)"/>
            <person name="Walter F."/>
            <person name="Albersmeier A."/>
            <person name="Kalinowski J."/>
            <person name="Ruckert C."/>
        </authorList>
    </citation>
    <scope>NUCLEOTIDE SEQUENCE</scope>
    <source>
        <strain evidence="1">JCM 4988</strain>
    </source>
</reference>
<accession>A0A918PK37</accession>
<evidence type="ECO:0000313" key="2">
    <source>
        <dbReference type="Proteomes" id="UP000630936"/>
    </source>
</evidence>
<protein>
    <submittedName>
        <fullName evidence="1">Uncharacterized protein</fullName>
    </submittedName>
</protein>
<proteinExistence type="predicted"/>
<reference evidence="1" key="2">
    <citation type="submission" date="2020-09" db="EMBL/GenBank/DDBJ databases">
        <authorList>
            <person name="Sun Q."/>
            <person name="Ohkuma M."/>
        </authorList>
    </citation>
    <scope>NUCLEOTIDE SEQUENCE</scope>
    <source>
        <strain evidence="1">JCM 4988</strain>
    </source>
</reference>